<feature type="signal peptide" evidence="7">
    <location>
        <begin position="1"/>
        <end position="27"/>
    </location>
</feature>
<keyword evidence="7" id="KW-0732">Signal</keyword>
<evidence type="ECO:0000256" key="2">
    <source>
        <dbReference type="ARBA" id="ARBA00022645"/>
    </source>
</evidence>
<keyword evidence="3" id="KW-0645">Protease</keyword>
<dbReference type="InterPro" id="IPR006311">
    <property type="entry name" value="TAT_signal"/>
</dbReference>
<dbReference type="SUPFAM" id="SSF141986">
    <property type="entry name" value="LD-carboxypeptidase A C-terminal domain-like"/>
    <property type="match status" value="1"/>
</dbReference>
<evidence type="ECO:0000313" key="10">
    <source>
        <dbReference type="EMBL" id="CAA9507677.1"/>
    </source>
</evidence>
<evidence type="ECO:0000256" key="1">
    <source>
        <dbReference type="ARBA" id="ARBA00010233"/>
    </source>
</evidence>
<evidence type="ECO:0000259" key="8">
    <source>
        <dbReference type="Pfam" id="PF02016"/>
    </source>
</evidence>
<dbReference type="SUPFAM" id="SSF52317">
    <property type="entry name" value="Class I glutamine amidotransferase-like"/>
    <property type="match status" value="1"/>
</dbReference>
<dbReference type="Pfam" id="PF02016">
    <property type="entry name" value="Peptidase_S66"/>
    <property type="match status" value="1"/>
</dbReference>
<feature type="chain" id="PRO_5026986935" evidence="7">
    <location>
        <begin position="28"/>
        <end position="346"/>
    </location>
</feature>
<feature type="active site" description="Charge relay system" evidence="6">
    <location>
        <position position="316"/>
    </location>
</feature>
<evidence type="ECO:0000256" key="6">
    <source>
        <dbReference type="PIRSR" id="PIRSR028757-1"/>
    </source>
</evidence>
<keyword evidence="4 10" id="KW-0378">Hydrolase</keyword>
<dbReference type="GO" id="GO:0006508">
    <property type="term" value="P:proteolysis"/>
    <property type="evidence" value="ECO:0007669"/>
    <property type="project" value="UniProtKB-KW"/>
</dbReference>
<sequence length="346" mass="36800">MHTRRTAIAGLGALAAAMVIPPASSIAAPAATRKPPRLRPGDTVGLVEPAGFTDDAFDLQLVLETVRAMGLVPKPARHLQARYGYLAGRDEARAADLNAMFRDRDVRAVFAVRGGWGSARILPHLDWATIRANPKLLIGFSDIAALHLAFAARAGSTTIHGPNAAGAWGKLSWDAFRALAFDAATPTYRNPPASEDRLVQRSGRTRTFRPGKATGRLLGGNLTVLSALVGTPYMPDFTGAILFLEDVDEAPYRIDRMLTQLRLAGILRRVAGVVWGQCTNCRASGPSYGGFTLSEVLDQHLSPLGVPAFEGLLVGHVADQFSLPVGIRAEMDAAAGTIRIVEPAVA</sequence>
<dbReference type="EMBL" id="CADCVX010000284">
    <property type="protein sequence ID" value="CAA9507677.1"/>
    <property type="molecule type" value="Genomic_DNA"/>
</dbReference>
<dbReference type="InterPro" id="IPR027461">
    <property type="entry name" value="Carboxypeptidase_A_C_sf"/>
</dbReference>
<feature type="active site" description="Charge relay system" evidence="6">
    <location>
        <position position="245"/>
    </location>
</feature>
<evidence type="ECO:0000256" key="4">
    <source>
        <dbReference type="ARBA" id="ARBA00022801"/>
    </source>
</evidence>
<dbReference type="InterPro" id="IPR027478">
    <property type="entry name" value="LdcA_N"/>
</dbReference>
<evidence type="ECO:0000259" key="9">
    <source>
        <dbReference type="Pfam" id="PF17676"/>
    </source>
</evidence>
<dbReference type="Gene3D" id="3.50.30.60">
    <property type="entry name" value="LD-carboxypeptidase A C-terminal domain-like"/>
    <property type="match status" value="1"/>
</dbReference>
<dbReference type="PIRSF" id="PIRSF028757">
    <property type="entry name" value="LD-carboxypeptidase"/>
    <property type="match status" value="1"/>
</dbReference>
<dbReference type="AlphaFoldDB" id="A0A6J4SX81"/>
<dbReference type="PANTHER" id="PTHR30237:SF2">
    <property type="entry name" value="MUREIN TETRAPEPTIDE CARBOXYPEPTIDASE"/>
    <property type="match status" value="1"/>
</dbReference>
<dbReference type="CDD" id="cd07025">
    <property type="entry name" value="Peptidase_S66"/>
    <property type="match status" value="1"/>
</dbReference>
<organism evidence="10">
    <name type="scientific">uncultured Sphingomonadaceae bacterium</name>
    <dbReference type="NCBI Taxonomy" id="169976"/>
    <lineage>
        <taxon>Bacteria</taxon>
        <taxon>Pseudomonadati</taxon>
        <taxon>Pseudomonadota</taxon>
        <taxon>Alphaproteobacteria</taxon>
        <taxon>Sphingomonadales</taxon>
        <taxon>Sphingomonadaceae</taxon>
        <taxon>environmental samples</taxon>
    </lineage>
</organism>
<comment type="similarity">
    <text evidence="1">Belongs to the peptidase S66 family.</text>
</comment>
<accession>A0A6J4SX81</accession>
<dbReference type="InterPro" id="IPR003507">
    <property type="entry name" value="S66_fam"/>
</dbReference>
<keyword evidence="5" id="KW-0720">Serine protease</keyword>
<evidence type="ECO:0000256" key="5">
    <source>
        <dbReference type="ARBA" id="ARBA00022825"/>
    </source>
</evidence>
<evidence type="ECO:0000256" key="3">
    <source>
        <dbReference type="ARBA" id="ARBA00022670"/>
    </source>
</evidence>
<proteinExistence type="inferred from homology"/>
<feature type="domain" description="LD-carboxypeptidase C-terminal" evidence="9">
    <location>
        <begin position="214"/>
        <end position="331"/>
    </location>
</feature>
<keyword evidence="2 10" id="KW-0121">Carboxypeptidase</keyword>
<feature type="active site" description="Nucleophile" evidence="6">
    <location>
        <position position="141"/>
    </location>
</feature>
<gene>
    <name evidence="10" type="ORF">AVDCRST_MAG91-1436</name>
</gene>
<feature type="domain" description="LD-carboxypeptidase N-terminal" evidence="8">
    <location>
        <begin position="44"/>
        <end position="161"/>
    </location>
</feature>
<dbReference type="InterPro" id="IPR029062">
    <property type="entry name" value="Class_I_gatase-like"/>
</dbReference>
<dbReference type="InterPro" id="IPR040449">
    <property type="entry name" value="Peptidase_S66_N"/>
</dbReference>
<dbReference type="EC" id="3.4.17.13" evidence="10"/>
<reference evidence="10" key="1">
    <citation type="submission" date="2020-02" db="EMBL/GenBank/DDBJ databases">
        <authorList>
            <person name="Meier V. D."/>
        </authorList>
    </citation>
    <scope>NUCLEOTIDE SEQUENCE</scope>
    <source>
        <strain evidence="10">AVDCRST_MAG91</strain>
    </source>
</reference>
<dbReference type="GO" id="GO:0106415">
    <property type="term" value="F:muramoyltetrapeptide carboxypeptidase activity"/>
    <property type="evidence" value="ECO:0007669"/>
    <property type="project" value="UniProtKB-EC"/>
</dbReference>
<dbReference type="GO" id="GO:0008236">
    <property type="term" value="F:serine-type peptidase activity"/>
    <property type="evidence" value="ECO:0007669"/>
    <property type="project" value="UniProtKB-KW"/>
</dbReference>
<name>A0A6J4SX81_9SPHN</name>
<protein>
    <submittedName>
        <fullName evidence="10">Muramoyltetrapeptide carboxypeptidase</fullName>
        <ecNumber evidence="10">3.4.17.13</ecNumber>
    </submittedName>
</protein>
<evidence type="ECO:0000256" key="7">
    <source>
        <dbReference type="SAM" id="SignalP"/>
    </source>
</evidence>
<dbReference type="Gene3D" id="3.40.50.10740">
    <property type="entry name" value="Class I glutamine amidotransferase-like"/>
    <property type="match status" value="1"/>
</dbReference>
<dbReference type="Pfam" id="PF17676">
    <property type="entry name" value="Peptidase_S66C"/>
    <property type="match status" value="1"/>
</dbReference>
<dbReference type="PANTHER" id="PTHR30237">
    <property type="entry name" value="MURAMOYLTETRAPEPTIDE CARBOXYPEPTIDASE"/>
    <property type="match status" value="1"/>
</dbReference>
<dbReference type="PROSITE" id="PS51318">
    <property type="entry name" value="TAT"/>
    <property type="match status" value="1"/>
</dbReference>
<dbReference type="InterPro" id="IPR040921">
    <property type="entry name" value="Peptidase_S66C"/>
</dbReference>